<proteinExistence type="predicted"/>
<evidence type="ECO:0008006" key="3">
    <source>
        <dbReference type="Google" id="ProtNLM"/>
    </source>
</evidence>
<dbReference type="Proteomes" id="UP001518925">
    <property type="component" value="Unassembled WGS sequence"/>
</dbReference>
<sequence>MLELLNSFVRLVTKQSHLKPILPVSPVRICLQSGYKLHFIEISTTACLVTNDSQARIDIWVKGDDQAISSLILGNEKLRKLEIRNEVKITGKLRDILMVEALFYLTERKMSA</sequence>
<evidence type="ECO:0000313" key="1">
    <source>
        <dbReference type="EMBL" id="MBM6618885.1"/>
    </source>
</evidence>
<accession>A0ABS2DLG4</accession>
<name>A0ABS2DLG4_9BACI</name>
<keyword evidence="2" id="KW-1185">Reference proteome</keyword>
<dbReference type="EMBL" id="JAFELM010000036">
    <property type="protein sequence ID" value="MBM6618885.1"/>
    <property type="molecule type" value="Genomic_DNA"/>
</dbReference>
<protein>
    <recommendedName>
        <fullName evidence="3">SCP2 domain-containing protein</fullName>
    </recommendedName>
</protein>
<comment type="caution">
    <text evidence="1">The sequence shown here is derived from an EMBL/GenBank/DDBJ whole genome shotgun (WGS) entry which is preliminary data.</text>
</comment>
<dbReference type="RefSeq" id="WP_204204228.1">
    <property type="nucleotide sequence ID" value="NZ_JAFELM010000036.1"/>
</dbReference>
<evidence type="ECO:0000313" key="2">
    <source>
        <dbReference type="Proteomes" id="UP001518925"/>
    </source>
</evidence>
<organism evidence="1 2">
    <name type="scientific">Bacillus suaedaesalsae</name>
    <dbReference type="NCBI Taxonomy" id="2810349"/>
    <lineage>
        <taxon>Bacteria</taxon>
        <taxon>Bacillati</taxon>
        <taxon>Bacillota</taxon>
        <taxon>Bacilli</taxon>
        <taxon>Bacillales</taxon>
        <taxon>Bacillaceae</taxon>
        <taxon>Bacillus</taxon>
    </lineage>
</organism>
<gene>
    <name evidence="1" type="ORF">JR050_14545</name>
</gene>
<reference evidence="1 2" key="1">
    <citation type="submission" date="2021-02" db="EMBL/GenBank/DDBJ databases">
        <title>Bacillus sp. RD4P76, an endophyte from a halophyte.</title>
        <authorList>
            <person name="Sun J.-Q."/>
        </authorList>
    </citation>
    <scope>NUCLEOTIDE SEQUENCE [LARGE SCALE GENOMIC DNA]</scope>
    <source>
        <strain evidence="1 2">RD4P76</strain>
    </source>
</reference>